<dbReference type="GeneID" id="30030013"/>
<accession>A0A1A0HE04</accession>
<dbReference type="Proteomes" id="UP000092555">
    <property type="component" value="Unassembled WGS sequence"/>
</dbReference>
<organism evidence="2 3">
    <name type="scientific">Metschnikowia bicuspidata var. bicuspidata NRRL YB-4993</name>
    <dbReference type="NCBI Taxonomy" id="869754"/>
    <lineage>
        <taxon>Eukaryota</taxon>
        <taxon>Fungi</taxon>
        <taxon>Dikarya</taxon>
        <taxon>Ascomycota</taxon>
        <taxon>Saccharomycotina</taxon>
        <taxon>Pichiomycetes</taxon>
        <taxon>Metschnikowiaceae</taxon>
        <taxon>Metschnikowia</taxon>
    </lineage>
</organism>
<name>A0A1A0HE04_9ASCO</name>
<dbReference type="SUPFAM" id="SSF64167">
    <property type="entry name" value="SurE-like"/>
    <property type="match status" value="1"/>
</dbReference>
<evidence type="ECO:0008006" key="4">
    <source>
        <dbReference type="Google" id="ProtNLM"/>
    </source>
</evidence>
<reference evidence="2 3" key="1">
    <citation type="submission" date="2016-05" db="EMBL/GenBank/DDBJ databases">
        <title>Comparative genomics of biotechnologically important yeasts.</title>
        <authorList>
            <consortium name="DOE Joint Genome Institute"/>
            <person name="Riley R."/>
            <person name="Haridas S."/>
            <person name="Wolfe K.H."/>
            <person name="Lopes M.R."/>
            <person name="Hittinger C.T."/>
            <person name="Goker M."/>
            <person name="Salamov A."/>
            <person name="Wisecaver J."/>
            <person name="Long T.M."/>
            <person name="Aerts A.L."/>
            <person name="Barry K."/>
            <person name="Choi C."/>
            <person name="Clum A."/>
            <person name="Coughlan A.Y."/>
            <person name="Deshpande S."/>
            <person name="Douglass A.P."/>
            <person name="Hanson S.J."/>
            <person name="Klenk H.-P."/>
            <person name="LaButti K."/>
            <person name="Lapidus A."/>
            <person name="Lindquist E."/>
            <person name="Lipzen A."/>
            <person name="Meier-kolthoff J.P."/>
            <person name="Ohm R.A."/>
            <person name="Otillar R.P."/>
            <person name="Pangilinan J."/>
            <person name="Peng Y."/>
            <person name="Rokas A."/>
            <person name="Rosa C.A."/>
            <person name="Scheuner C."/>
            <person name="Sibirny A.A."/>
            <person name="Slot J.C."/>
            <person name="Stielow J.B."/>
            <person name="Sun H."/>
            <person name="Kurtzman C.P."/>
            <person name="Blackwell M."/>
            <person name="Grigoriev I.V."/>
            <person name="Jeffries T.W."/>
        </authorList>
    </citation>
    <scope>NUCLEOTIDE SEQUENCE [LARGE SCALE GENOMIC DNA]</scope>
    <source>
        <strain evidence="2 3">NRRL YB-4993</strain>
    </source>
</reference>
<evidence type="ECO:0000313" key="3">
    <source>
        <dbReference type="Proteomes" id="UP000092555"/>
    </source>
</evidence>
<evidence type="ECO:0000256" key="1">
    <source>
        <dbReference type="SAM" id="SignalP"/>
    </source>
</evidence>
<gene>
    <name evidence="2" type="ORF">METBIDRAFT_38724</name>
</gene>
<dbReference type="AlphaFoldDB" id="A0A1A0HE04"/>
<dbReference type="STRING" id="869754.A0A1A0HE04"/>
<evidence type="ECO:0000313" key="2">
    <source>
        <dbReference type="EMBL" id="OBA22329.1"/>
    </source>
</evidence>
<dbReference type="OrthoDB" id="4018688at2759"/>
<dbReference type="EMBL" id="LXTC01000002">
    <property type="protein sequence ID" value="OBA22329.1"/>
    <property type="molecule type" value="Genomic_DNA"/>
</dbReference>
<sequence>MRLSIISSFCTLLGALPLAASLNILISSTDSWVEKNARYLHPALVEAGHTVVFVGPLHPNLVNSAGGLFQAQKPGQRRKASELPDYEDAYSAGDFGHLKEAHQKYYTYTRKLNALLRGAKGVIQKKESVEFDAEFVKETSELVRNPTYGQDPLNPDFWYVNGSPLEALLVAFDVILPTHVSGFSPDLVLLGPNEGLHLTCSDSPDVSGIPITDLLALKDELEAMRLLAQVKNHRVISVSTEDSHHIYYEDEGFFNVEETSYDKLFKANFVTQNIQFVNLRLISLVDKVVLHMETGQALNVNFPSMNKRLSTCSTSRGVGPQFSQVASSTGKRNMMGKIFAIPQLSLGDDCVEMAQKNLFKVSEALDGAAELSDLEFTRLQHLLAPSDGITVGPDARQSVSGSDETQMRACNADEYKALELCQIAVSVNDLARGSSLSEEILDVVRYL</sequence>
<dbReference type="InterPro" id="IPR036523">
    <property type="entry name" value="SurE-like_sf"/>
</dbReference>
<keyword evidence="1" id="KW-0732">Signal</keyword>
<feature type="chain" id="PRO_5008291760" description="Survival protein SurE-like phosphatase/nucleotidase domain-containing protein" evidence="1">
    <location>
        <begin position="22"/>
        <end position="447"/>
    </location>
</feature>
<protein>
    <recommendedName>
        <fullName evidence="4">Survival protein SurE-like phosphatase/nucleotidase domain-containing protein</fullName>
    </recommendedName>
</protein>
<keyword evidence="3" id="KW-1185">Reference proteome</keyword>
<dbReference type="GO" id="GO:0016787">
    <property type="term" value="F:hydrolase activity"/>
    <property type="evidence" value="ECO:0007669"/>
    <property type="project" value="InterPro"/>
</dbReference>
<proteinExistence type="predicted"/>
<dbReference type="Gene3D" id="3.40.1210.10">
    <property type="entry name" value="Survival protein SurE-like phosphatase/nucleotidase"/>
    <property type="match status" value="1"/>
</dbReference>
<dbReference type="RefSeq" id="XP_018712825.1">
    <property type="nucleotide sequence ID" value="XM_018857037.1"/>
</dbReference>
<feature type="signal peptide" evidence="1">
    <location>
        <begin position="1"/>
        <end position="21"/>
    </location>
</feature>
<comment type="caution">
    <text evidence="2">The sequence shown here is derived from an EMBL/GenBank/DDBJ whole genome shotgun (WGS) entry which is preliminary data.</text>
</comment>